<evidence type="ECO:0000313" key="3">
    <source>
        <dbReference type="EMBL" id="RZI01364.1"/>
    </source>
</evidence>
<dbReference type="InterPro" id="IPR016181">
    <property type="entry name" value="Acyl_CoA_acyltransferase"/>
</dbReference>
<evidence type="ECO:0000313" key="4">
    <source>
        <dbReference type="Proteomes" id="UP000293854"/>
    </source>
</evidence>
<dbReference type="Proteomes" id="UP000293854">
    <property type="component" value="Unassembled WGS sequence"/>
</dbReference>
<gene>
    <name evidence="3" type="ORF">EIG99_09050</name>
    <name evidence="2" type="ORF">I6J05_03545</name>
</gene>
<accession>A0A143PAH8</accession>
<reference evidence="2 5" key="2">
    <citation type="submission" date="2021-01" db="EMBL/GenBank/DDBJ databases">
        <title>FDA dAtabase for Regulatory Grade micrObial Sequences (FDA-ARGOS): Supporting development and validation of Infectious Disease Dx tests.</title>
        <authorList>
            <person name="Sproer C."/>
            <person name="Gronow S."/>
            <person name="Severitt S."/>
            <person name="Schroder I."/>
            <person name="Tallon L."/>
            <person name="Sadzewicz L."/>
            <person name="Zhao X."/>
            <person name="Boylan J."/>
            <person name="Ott S."/>
            <person name="Bowen H."/>
            <person name="Vavikolanu K."/>
            <person name="Mehta A."/>
            <person name="Aluvathingal J."/>
            <person name="Nadendla S."/>
            <person name="Lowell S."/>
            <person name="Myers T."/>
            <person name="Yan Y."/>
            <person name="Sichtig H."/>
        </authorList>
    </citation>
    <scope>NUCLEOTIDE SEQUENCE [LARGE SCALE GENOMIC DNA]</scope>
    <source>
        <strain evidence="2 5">FDAARGOS_1148</strain>
    </source>
</reference>
<dbReference type="Pfam" id="PF00583">
    <property type="entry name" value="Acetyltransf_1"/>
    <property type="match status" value="1"/>
</dbReference>
<dbReference type="EMBL" id="RQTE01000171">
    <property type="protein sequence ID" value="RZI01364.1"/>
    <property type="molecule type" value="Genomic_DNA"/>
</dbReference>
<organism evidence="3 4">
    <name type="scientific">Staphylococcus condimenti</name>
    <dbReference type="NCBI Taxonomy" id="70255"/>
    <lineage>
        <taxon>Bacteria</taxon>
        <taxon>Bacillati</taxon>
        <taxon>Bacillota</taxon>
        <taxon>Bacilli</taxon>
        <taxon>Bacillales</taxon>
        <taxon>Staphylococcaceae</taxon>
        <taxon>Staphylococcus</taxon>
    </lineage>
</organism>
<dbReference type="RefSeq" id="WP_047131090.1">
    <property type="nucleotide sequence ID" value="NZ_CP015114.1"/>
</dbReference>
<dbReference type="InterPro" id="IPR000182">
    <property type="entry name" value="GNAT_dom"/>
</dbReference>
<evidence type="ECO:0000313" key="5">
    <source>
        <dbReference type="Proteomes" id="UP000595942"/>
    </source>
</evidence>
<dbReference type="SUPFAM" id="SSF55729">
    <property type="entry name" value="Acyl-CoA N-acyltransferases (Nat)"/>
    <property type="match status" value="1"/>
</dbReference>
<keyword evidence="5" id="KW-1185">Reference proteome</keyword>
<reference evidence="3 4" key="1">
    <citation type="submission" date="2018-11" db="EMBL/GenBank/DDBJ databases">
        <title>Genomic profiling of Staphylococcus species from a Poultry farm system in KwaZulu-Natal, South Africa.</title>
        <authorList>
            <person name="Amoako D.G."/>
            <person name="Somboro A.M."/>
            <person name="Abia A.L.K."/>
            <person name="Bester L.A."/>
            <person name="Essack S.Y."/>
        </authorList>
    </citation>
    <scope>NUCLEOTIDE SEQUENCE [LARGE SCALE GENOMIC DNA]</scope>
    <source>
        <strain evidence="3 4">SA11</strain>
    </source>
</reference>
<protein>
    <submittedName>
        <fullName evidence="3">GNAT family N-acetyltransferase</fullName>
    </submittedName>
</protein>
<proteinExistence type="predicted"/>
<dbReference type="CDD" id="cd04301">
    <property type="entry name" value="NAT_SF"/>
    <property type="match status" value="1"/>
</dbReference>
<dbReference type="OrthoDB" id="9796381at2"/>
<name>A0A143PAH8_9STAP</name>
<dbReference type="KEGG" id="scv:A4G25_02160"/>
<dbReference type="EMBL" id="CP068073">
    <property type="protein sequence ID" value="QQS83409.1"/>
    <property type="molecule type" value="Genomic_DNA"/>
</dbReference>
<dbReference type="GO" id="GO:0016747">
    <property type="term" value="F:acyltransferase activity, transferring groups other than amino-acyl groups"/>
    <property type="evidence" value="ECO:0007669"/>
    <property type="project" value="InterPro"/>
</dbReference>
<dbReference type="Gene3D" id="3.40.630.30">
    <property type="match status" value="1"/>
</dbReference>
<dbReference type="AlphaFoldDB" id="A0A143PAH8"/>
<keyword evidence="3" id="KW-0808">Transferase</keyword>
<dbReference type="Proteomes" id="UP000595942">
    <property type="component" value="Chromosome"/>
</dbReference>
<feature type="domain" description="N-acetyltransferase" evidence="1">
    <location>
        <begin position="1"/>
        <end position="170"/>
    </location>
</feature>
<evidence type="ECO:0000313" key="2">
    <source>
        <dbReference type="EMBL" id="QQS83409.1"/>
    </source>
</evidence>
<sequence length="170" mass="20073">MIRTATHNDLKSISELTEDAKKIMQQDNNPQWDEKYPLIEHFEEDIANQSLFVLEEESKIYGYIVIDQNQSKWYDELEWPIDRKGGYVIHRLAGSPDYKGAATALFDFAVKRALDHDIHVLLTDTYAVNRRAQNLFEKFGFKKVGEADLDYHPFDKEEPFYAYYRILEEE</sequence>
<dbReference type="PROSITE" id="PS51186">
    <property type="entry name" value="GNAT"/>
    <property type="match status" value="1"/>
</dbReference>
<dbReference type="GeneID" id="93726653"/>
<evidence type="ECO:0000259" key="1">
    <source>
        <dbReference type="PROSITE" id="PS51186"/>
    </source>
</evidence>